<dbReference type="AlphaFoldDB" id="W7YHZ7"/>
<dbReference type="STRING" id="1236976.JCM16418_2105"/>
<dbReference type="OrthoDB" id="2860586at2"/>
<comment type="caution">
    <text evidence="1">The sequence shown here is derived from an EMBL/GenBank/DDBJ whole genome shotgun (WGS) entry which is preliminary data.</text>
</comment>
<sequence length="145" mass="17001">MHDQAAAVSGWISRRGSIELPSYGTSMFPLIVEGDISEFMPVDSHNIRVGQVYLFVSNEGLLVGHRLLHVIQEEHENQYIFKGDTNIFPDTAVSLDQILGEWTSVQRKQRRRPRDHWQLRLLSWLALHIHEWPKLMRWYISVKKL</sequence>
<dbReference type="Proteomes" id="UP000019364">
    <property type="component" value="Unassembled WGS sequence"/>
</dbReference>
<accession>W7YHZ7</accession>
<evidence type="ECO:0008006" key="3">
    <source>
        <dbReference type="Google" id="ProtNLM"/>
    </source>
</evidence>
<protein>
    <recommendedName>
        <fullName evidence="3">Signal peptidase I</fullName>
    </recommendedName>
</protein>
<proteinExistence type="predicted"/>
<evidence type="ECO:0000313" key="1">
    <source>
        <dbReference type="EMBL" id="GAF08067.1"/>
    </source>
</evidence>
<dbReference type="RefSeq" id="WP_036648127.1">
    <property type="nucleotide sequence ID" value="NZ_BAVZ01000005.1"/>
</dbReference>
<organism evidence="1 2">
    <name type="scientific">Paenibacillus pini JCM 16418</name>
    <dbReference type="NCBI Taxonomy" id="1236976"/>
    <lineage>
        <taxon>Bacteria</taxon>
        <taxon>Bacillati</taxon>
        <taxon>Bacillota</taxon>
        <taxon>Bacilli</taxon>
        <taxon>Bacillales</taxon>
        <taxon>Paenibacillaceae</taxon>
        <taxon>Paenibacillus</taxon>
    </lineage>
</organism>
<keyword evidence="2" id="KW-1185">Reference proteome</keyword>
<dbReference type="eggNOG" id="COG0681">
    <property type="taxonomic scope" value="Bacteria"/>
</dbReference>
<dbReference type="EMBL" id="BAVZ01000005">
    <property type="protein sequence ID" value="GAF08067.1"/>
    <property type="molecule type" value="Genomic_DNA"/>
</dbReference>
<dbReference type="CDD" id="cd06462">
    <property type="entry name" value="Peptidase_S24_S26"/>
    <property type="match status" value="1"/>
</dbReference>
<reference evidence="1 2" key="1">
    <citation type="journal article" date="2014" name="Genome Announc.">
        <title>Draft Genome Sequence of Paenibacillus pini JCM 16418T, Isolated from the Rhizosphere of Pine Tree.</title>
        <authorList>
            <person name="Yuki M."/>
            <person name="Oshima K."/>
            <person name="Suda W."/>
            <person name="Oshida Y."/>
            <person name="Kitamura K."/>
            <person name="Iida Y."/>
            <person name="Hattori M."/>
            <person name="Ohkuma M."/>
        </authorList>
    </citation>
    <scope>NUCLEOTIDE SEQUENCE [LARGE SCALE GENOMIC DNA]</scope>
    <source>
        <strain evidence="1 2">JCM 16418</strain>
    </source>
</reference>
<name>W7YHZ7_9BACL</name>
<gene>
    <name evidence="1" type="ORF">JCM16418_2105</name>
</gene>
<evidence type="ECO:0000313" key="2">
    <source>
        <dbReference type="Proteomes" id="UP000019364"/>
    </source>
</evidence>